<dbReference type="CDD" id="cd05233">
    <property type="entry name" value="SDR_c"/>
    <property type="match status" value="1"/>
</dbReference>
<dbReference type="Gene3D" id="3.40.50.720">
    <property type="entry name" value="NAD(P)-binding Rossmann-like Domain"/>
    <property type="match status" value="1"/>
</dbReference>
<dbReference type="EMBL" id="JAAGOB010000012">
    <property type="protein sequence ID" value="NED97591.1"/>
    <property type="molecule type" value="Genomic_DNA"/>
</dbReference>
<name>A0A6N9YRA5_9ACTN</name>
<comment type="caution">
    <text evidence="4">The sequence shown here is derived from an EMBL/GenBank/DDBJ whole genome shotgun (WGS) entry which is preliminary data.</text>
</comment>
<gene>
    <name evidence="4" type="ORF">G1H11_20030</name>
</gene>
<dbReference type="GO" id="GO:0016616">
    <property type="term" value="F:oxidoreductase activity, acting on the CH-OH group of donors, NAD or NADP as acceptor"/>
    <property type="evidence" value="ECO:0007669"/>
    <property type="project" value="TreeGrafter"/>
</dbReference>
<evidence type="ECO:0000256" key="3">
    <source>
        <dbReference type="RuleBase" id="RU000363"/>
    </source>
</evidence>
<dbReference type="PRINTS" id="PR00080">
    <property type="entry name" value="SDRFAMILY"/>
</dbReference>
<dbReference type="PRINTS" id="PR00081">
    <property type="entry name" value="GDHRDH"/>
</dbReference>
<dbReference type="InterPro" id="IPR020904">
    <property type="entry name" value="Sc_DH/Rdtase_CS"/>
</dbReference>
<protein>
    <submittedName>
        <fullName evidence="4">SDR family oxidoreductase</fullName>
    </submittedName>
</protein>
<comment type="similarity">
    <text evidence="1 3">Belongs to the short-chain dehydrogenases/reductases (SDR) family.</text>
</comment>
<evidence type="ECO:0000313" key="5">
    <source>
        <dbReference type="Proteomes" id="UP000469185"/>
    </source>
</evidence>
<evidence type="ECO:0000313" key="4">
    <source>
        <dbReference type="EMBL" id="NED97591.1"/>
    </source>
</evidence>
<reference evidence="4 5" key="1">
    <citation type="submission" date="2020-02" db="EMBL/GenBank/DDBJ databases">
        <authorList>
            <person name="Li X.-J."/>
            <person name="Feng X.-M."/>
        </authorList>
    </citation>
    <scope>NUCLEOTIDE SEQUENCE [LARGE SCALE GENOMIC DNA]</scope>
    <source>
        <strain evidence="4 5">CGMCC 4.7225</strain>
    </source>
</reference>
<dbReference type="Pfam" id="PF00106">
    <property type="entry name" value="adh_short"/>
    <property type="match status" value="1"/>
</dbReference>
<sequence>MTADETSLVLVTGGGSGIGRSIARKLARSGRACLIAGRRQSMLDETAELIDDENGTVFTVSAAVATEEGRKTIWAAVDAQTHRMTGLVNNVGDTYIAPLFAQDLEQWRANLALNVESTAFLSFDAIKRMSESGGGSIVNIASVYGMLALNPAFYPGRISTETPFGPGRVAYATSKGAVRQMSRELAVAAASLGIRVNTVSPGMIKVDSLELDDEMIQGFGEATPMGRMGEPDEVASTVAFLLSNEASFVTGSEVVVDGGWTLW</sequence>
<dbReference type="FunFam" id="3.40.50.720:FF:000084">
    <property type="entry name" value="Short-chain dehydrogenase reductase"/>
    <property type="match status" value="1"/>
</dbReference>
<evidence type="ECO:0000256" key="2">
    <source>
        <dbReference type="ARBA" id="ARBA00023002"/>
    </source>
</evidence>
<dbReference type="InterPro" id="IPR036291">
    <property type="entry name" value="NAD(P)-bd_dom_sf"/>
</dbReference>
<dbReference type="InterPro" id="IPR002347">
    <property type="entry name" value="SDR_fam"/>
</dbReference>
<dbReference type="PROSITE" id="PS00061">
    <property type="entry name" value="ADH_SHORT"/>
    <property type="match status" value="1"/>
</dbReference>
<dbReference type="Pfam" id="PF13561">
    <property type="entry name" value="adh_short_C2"/>
    <property type="match status" value="1"/>
</dbReference>
<accession>A0A6N9YRA5</accession>
<proteinExistence type="inferred from homology"/>
<dbReference type="SUPFAM" id="SSF51735">
    <property type="entry name" value="NAD(P)-binding Rossmann-fold domains"/>
    <property type="match status" value="1"/>
</dbReference>
<keyword evidence="5" id="KW-1185">Reference proteome</keyword>
<evidence type="ECO:0000256" key="1">
    <source>
        <dbReference type="ARBA" id="ARBA00006484"/>
    </source>
</evidence>
<dbReference type="AlphaFoldDB" id="A0A6N9YRA5"/>
<keyword evidence="2" id="KW-0560">Oxidoreductase</keyword>
<dbReference type="RefSeq" id="WP_163820367.1">
    <property type="nucleotide sequence ID" value="NZ_JAAGOB010000012.1"/>
</dbReference>
<dbReference type="PANTHER" id="PTHR42760">
    <property type="entry name" value="SHORT-CHAIN DEHYDROGENASES/REDUCTASES FAMILY MEMBER"/>
    <property type="match status" value="1"/>
</dbReference>
<dbReference type="Proteomes" id="UP000469185">
    <property type="component" value="Unassembled WGS sequence"/>
</dbReference>
<organism evidence="4 5">
    <name type="scientific">Phytoactinopolyspora alkaliphila</name>
    <dbReference type="NCBI Taxonomy" id="1783498"/>
    <lineage>
        <taxon>Bacteria</taxon>
        <taxon>Bacillati</taxon>
        <taxon>Actinomycetota</taxon>
        <taxon>Actinomycetes</taxon>
        <taxon>Jiangellales</taxon>
        <taxon>Jiangellaceae</taxon>
        <taxon>Phytoactinopolyspora</taxon>
    </lineage>
</organism>